<sequence length="31" mass="3564">MCGLNLSDNFEGVNADWPSVSHWPQLWCPEM</sequence>
<dbReference type="EMBL" id="GBRH01190632">
    <property type="protein sequence ID" value="JAE07264.1"/>
    <property type="molecule type" value="Transcribed_RNA"/>
</dbReference>
<evidence type="ECO:0000313" key="1">
    <source>
        <dbReference type="EMBL" id="JAE07264.1"/>
    </source>
</evidence>
<reference evidence="1" key="2">
    <citation type="journal article" date="2015" name="Data Brief">
        <title>Shoot transcriptome of the giant reed, Arundo donax.</title>
        <authorList>
            <person name="Barrero R.A."/>
            <person name="Guerrero F.D."/>
            <person name="Moolhuijzen P."/>
            <person name="Goolsby J.A."/>
            <person name="Tidwell J."/>
            <person name="Bellgard S.E."/>
            <person name="Bellgard M.I."/>
        </authorList>
    </citation>
    <scope>NUCLEOTIDE SEQUENCE</scope>
    <source>
        <tissue evidence="1">Shoot tissue taken approximately 20 cm above the soil surface</tissue>
    </source>
</reference>
<organism evidence="1">
    <name type="scientific">Arundo donax</name>
    <name type="common">Giant reed</name>
    <name type="synonym">Donax arundinaceus</name>
    <dbReference type="NCBI Taxonomy" id="35708"/>
    <lineage>
        <taxon>Eukaryota</taxon>
        <taxon>Viridiplantae</taxon>
        <taxon>Streptophyta</taxon>
        <taxon>Embryophyta</taxon>
        <taxon>Tracheophyta</taxon>
        <taxon>Spermatophyta</taxon>
        <taxon>Magnoliopsida</taxon>
        <taxon>Liliopsida</taxon>
        <taxon>Poales</taxon>
        <taxon>Poaceae</taxon>
        <taxon>PACMAD clade</taxon>
        <taxon>Arundinoideae</taxon>
        <taxon>Arundineae</taxon>
        <taxon>Arundo</taxon>
    </lineage>
</organism>
<dbReference type="AlphaFoldDB" id="A0A0A9F7S1"/>
<reference evidence="1" key="1">
    <citation type="submission" date="2014-09" db="EMBL/GenBank/DDBJ databases">
        <authorList>
            <person name="Magalhaes I.L.F."/>
            <person name="Oliveira U."/>
            <person name="Santos F.R."/>
            <person name="Vidigal T.H.D.A."/>
            <person name="Brescovit A.D."/>
            <person name="Santos A.J."/>
        </authorList>
    </citation>
    <scope>NUCLEOTIDE SEQUENCE</scope>
    <source>
        <tissue evidence="1">Shoot tissue taken approximately 20 cm above the soil surface</tissue>
    </source>
</reference>
<proteinExistence type="predicted"/>
<accession>A0A0A9F7S1</accession>
<protein>
    <submittedName>
        <fullName evidence="1">Uncharacterized protein</fullName>
    </submittedName>
</protein>
<name>A0A0A9F7S1_ARUDO</name>